<name>A0A1C7MTW4_9FUNG</name>
<keyword evidence="3" id="KW-1185">Reference proteome</keyword>
<evidence type="ECO:0000256" key="1">
    <source>
        <dbReference type="SAM" id="MobiDB-lite"/>
    </source>
</evidence>
<feature type="compositionally biased region" description="Polar residues" evidence="1">
    <location>
        <begin position="1"/>
        <end position="12"/>
    </location>
</feature>
<dbReference type="OrthoDB" id="2248168at2759"/>
<reference evidence="2 3" key="1">
    <citation type="submission" date="2016-03" db="EMBL/GenBank/DDBJ databases">
        <title>Choanephora cucurbitarum.</title>
        <authorList>
            <person name="Min B."/>
            <person name="Park H."/>
            <person name="Park J.-H."/>
            <person name="Shin H.-D."/>
            <person name="Choi I.-G."/>
        </authorList>
    </citation>
    <scope>NUCLEOTIDE SEQUENCE [LARGE SCALE GENOMIC DNA]</scope>
    <source>
        <strain evidence="2 3">KUS-F28377</strain>
    </source>
</reference>
<feature type="region of interest" description="Disordered" evidence="1">
    <location>
        <begin position="1"/>
        <end position="27"/>
    </location>
</feature>
<dbReference type="InParanoid" id="A0A1C7MTW4"/>
<protein>
    <submittedName>
        <fullName evidence="2">Uncharacterized protein</fullName>
    </submittedName>
</protein>
<dbReference type="STRING" id="101091.A0A1C7MTW4"/>
<evidence type="ECO:0000313" key="3">
    <source>
        <dbReference type="Proteomes" id="UP000093000"/>
    </source>
</evidence>
<dbReference type="AlphaFoldDB" id="A0A1C7MTW4"/>
<proteinExistence type="predicted"/>
<dbReference type="EMBL" id="LUGH01002339">
    <property type="protein sequence ID" value="OBZ80268.1"/>
    <property type="molecule type" value="Genomic_DNA"/>
</dbReference>
<sequence length="185" mass="20920">MALPNKIQNQKFSGEDAAMPLGNGTQPSLHNPNHESFQAQRIRSFQRSPFKVDSVHSNTVFIESKDRFSIAIDLAPLTGLDFQTKSLNSILCDQFPSGIGLRERREDRQRFVEINFSNALLKPFVVHDQPLRVSRSLNSNADVVRVGIAEIPHEQEAVLKPKLINPMSQYGDILEIGLRYIEDDH</sequence>
<evidence type="ECO:0000313" key="2">
    <source>
        <dbReference type="EMBL" id="OBZ80268.1"/>
    </source>
</evidence>
<accession>A0A1C7MTW4</accession>
<organism evidence="2 3">
    <name type="scientific">Choanephora cucurbitarum</name>
    <dbReference type="NCBI Taxonomy" id="101091"/>
    <lineage>
        <taxon>Eukaryota</taxon>
        <taxon>Fungi</taxon>
        <taxon>Fungi incertae sedis</taxon>
        <taxon>Mucoromycota</taxon>
        <taxon>Mucoromycotina</taxon>
        <taxon>Mucoromycetes</taxon>
        <taxon>Mucorales</taxon>
        <taxon>Mucorineae</taxon>
        <taxon>Choanephoraceae</taxon>
        <taxon>Choanephoroideae</taxon>
        <taxon>Choanephora</taxon>
    </lineage>
</organism>
<comment type="caution">
    <text evidence="2">The sequence shown here is derived from an EMBL/GenBank/DDBJ whole genome shotgun (WGS) entry which is preliminary data.</text>
</comment>
<gene>
    <name evidence="2" type="ORF">A0J61_11682</name>
</gene>
<dbReference type="Proteomes" id="UP000093000">
    <property type="component" value="Unassembled WGS sequence"/>
</dbReference>